<dbReference type="InterPro" id="IPR013497">
    <property type="entry name" value="Topo_IA_cen"/>
</dbReference>
<dbReference type="InterPro" id="IPR006171">
    <property type="entry name" value="TOPRIM_dom"/>
</dbReference>
<dbReference type="EMBL" id="UATL01000002">
    <property type="protein sequence ID" value="SPY43708.1"/>
    <property type="molecule type" value="Genomic_DNA"/>
</dbReference>
<proteinExistence type="inferred from homology"/>
<dbReference type="PROSITE" id="PS50880">
    <property type="entry name" value="TOPRIM"/>
    <property type="match status" value="1"/>
</dbReference>
<dbReference type="RefSeq" id="WP_005307127.1">
    <property type="nucleotide sequence ID" value="NZ_PYOG01000028.1"/>
</dbReference>
<reference evidence="17 18" key="1">
    <citation type="submission" date="2018-06" db="EMBL/GenBank/DDBJ databases">
        <authorList>
            <consortium name="Pathogen Informatics"/>
            <person name="Doyle S."/>
        </authorList>
    </citation>
    <scope>NUCLEOTIDE SEQUENCE [LARGE SCALE GENOMIC DNA]</scope>
    <source>
        <strain evidence="17 18">NCTC11647</strain>
    </source>
</reference>
<dbReference type="PROSITE" id="PS00396">
    <property type="entry name" value="TOPO_IA_1"/>
    <property type="match status" value="1"/>
</dbReference>
<dbReference type="CDD" id="cd03362">
    <property type="entry name" value="TOPRIM_TopoIA_TopoIII"/>
    <property type="match status" value="1"/>
</dbReference>
<evidence type="ECO:0000256" key="14">
    <source>
        <dbReference type="ARBA" id="ARBA00032877"/>
    </source>
</evidence>
<evidence type="ECO:0000313" key="18">
    <source>
        <dbReference type="Proteomes" id="UP000251647"/>
    </source>
</evidence>
<dbReference type="SMART" id="SM00493">
    <property type="entry name" value="TOPRIM"/>
    <property type="match status" value="1"/>
</dbReference>
<dbReference type="InterPro" id="IPR013824">
    <property type="entry name" value="Topo_IA_cen_sub1"/>
</dbReference>
<dbReference type="PRINTS" id="PR00417">
    <property type="entry name" value="PRTPISMRASEI"/>
</dbReference>
<dbReference type="PROSITE" id="PS52039">
    <property type="entry name" value="TOPO_IA_2"/>
    <property type="match status" value="1"/>
</dbReference>
<keyword evidence="4" id="KW-0479">Metal-binding</keyword>
<dbReference type="InterPro" id="IPR003602">
    <property type="entry name" value="Topo_IA_DNA-bd_dom"/>
</dbReference>
<dbReference type="SUPFAM" id="SSF56712">
    <property type="entry name" value="Prokaryotic type I DNA topoisomerase"/>
    <property type="match status" value="1"/>
</dbReference>
<dbReference type="PANTHER" id="PTHR11390">
    <property type="entry name" value="PROKARYOTIC DNA TOPOISOMERASE"/>
    <property type="match status" value="1"/>
</dbReference>
<dbReference type="InterPro" id="IPR034144">
    <property type="entry name" value="TOPRIM_TopoIII"/>
</dbReference>
<dbReference type="SMART" id="SM00436">
    <property type="entry name" value="TOP1Bc"/>
    <property type="match status" value="1"/>
</dbReference>
<keyword evidence="7" id="KW-0862">Zinc</keyword>
<evidence type="ECO:0000256" key="7">
    <source>
        <dbReference type="ARBA" id="ARBA00022833"/>
    </source>
</evidence>
<evidence type="ECO:0000256" key="6">
    <source>
        <dbReference type="ARBA" id="ARBA00022771"/>
    </source>
</evidence>
<dbReference type="GO" id="GO:0006265">
    <property type="term" value="P:DNA topological change"/>
    <property type="evidence" value="ECO:0007669"/>
    <property type="project" value="InterPro"/>
</dbReference>
<dbReference type="Gene3D" id="1.10.290.10">
    <property type="entry name" value="Topoisomerase I, domain 4"/>
    <property type="match status" value="1"/>
</dbReference>
<evidence type="ECO:0000256" key="5">
    <source>
        <dbReference type="ARBA" id="ARBA00022737"/>
    </source>
</evidence>
<accession>A0A2T3QCW1</accession>
<dbReference type="InterPro" id="IPR013825">
    <property type="entry name" value="Topo_IA_cen_sub2"/>
</dbReference>
<evidence type="ECO:0000256" key="3">
    <source>
        <dbReference type="ARBA" id="ARBA00012891"/>
    </source>
</evidence>
<dbReference type="GO" id="GO:0008270">
    <property type="term" value="F:zinc ion binding"/>
    <property type="evidence" value="ECO:0007669"/>
    <property type="project" value="UniProtKB-KW"/>
</dbReference>
<keyword evidence="8" id="KW-0799">Topoisomerase</keyword>
<dbReference type="Pfam" id="PF01751">
    <property type="entry name" value="Toprim"/>
    <property type="match status" value="1"/>
</dbReference>
<evidence type="ECO:0000256" key="4">
    <source>
        <dbReference type="ARBA" id="ARBA00022723"/>
    </source>
</evidence>
<dbReference type="InterPro" id="IPR000380">
    <property type="entry name" value="Topo_IA"/>
</dbReference>
<dbReference type="InterPro" id="IPR023406">
    <property type="entry name" value="Topo_IA_AS"/>
</dbReference>
<dbReference type="InterPro" id="IPR013826">
    <property type="entry name" value="Topo_IA_cen_sub3"/>
</dbReference>
<organism evidence="17 18">
    <name type="scientific">Photobacterium damselae</name>
    <dbReference type="NCBI Taxonomy" id="38293"/>
    <lineage>
        <taxon>Bacteria</taxon>
        <taxon>Pseudomonadati</taxon>
        <taxon>Pseudomonadota</taxon>
        <taxon>Gammaproteobacteria</taxon>
        <taxon>Vibrionales</taxon>
        <taxon>Vibrionaceae</taxon>
        <taxon>Photobacterium</taxon>
    </lineage>
</organism>
<keyword evidence="10 17" id="KW-0413">Isomerase</keyword>
<evidence type="ECO:0000256" key="10">
    <source>
        <dbReference type="ARBA" id="ARBA00023235"/>
    </source>
</evidence>
<keyword evidence="9" id="KW-0238">DNA-binding</keyword>
<sequence>MRLFIAEKPSLAKAIFEGLGGNPKTQRKQGYFENGNDIVTWCVGHLLEQSPPEHQWKLEYLPIKSEYPPKMRPIEKTKDQFKVVQDLIKKADSIVNASDPDEEGNLLCDEILTYCHNTKPVERLLVADLNLEPVKRALANMQPNENFHGWTQSALARSIGDLIFGFNMSQAYTLKAREMGYSGTFGIGRVQTVALGMINERTLANQSHQESYFYQVYADFAFNNQTVKARYLPTTNNEVDEQNRLLSKTEAKQIAQATDNQHALIIDAQTKPTKSLPPRPYDLSSLQQLCAKKWGYSAKKTLDICQSLYEKHKVLTYPRTDNRFLGDSHLEQRVAIFKNIAEAIPELSSMVANADLSLKHHAFDASKITAHHAIVPTLTSAKGLTLTKDEQTIYEFVARSFIALFYPASVRDRTEVTIELANKYRFKANQTQLSVVGWEVLYKDDIEAEKPIEGVDLTTLKRDQETKASNPTIEKGKTKPPKYHDEASLIAFMKKAGKLIKDPELRAKFEAKDKGDRDNCGSIGTEATRANILDTVKSRSDLVQVVKMKGYKQKVWITTPLGQEFCAMLPSEFTAPDISAIWSQHQLAIKNGDMTVEQFLDELDGFVAHYVDKVKTNGVNITVETFDCPNCADGHLIKRNGSKGVFWSCNRYPECKTSFPDKSGKPDTAPKAKPQVSEFNCPLCQKPLVRRKGKSDKDKPEKYFYGCSGYPQCKASYQEQDNKPKFN</sequence>
<keyword evidence="6" id="KW-0863">Zinc-finger</keyword>
<dbReference type="Gene3D" id="1.10.460.10">
    <property type="entry name" value="Topoisomerase I, domain 2"/>
    <property type="match status" value="1"/>
</dbReference>
<dbReference type="Gene3D" id="3.40.50.140">
    <property type="match status" value="1"/>
</dbReference>
<evidence type="ECO:0000256" key="8">
    <source>
        <dbReference type="ARBA" id="ARBA00023029"/>
    </source>
</evidence>
<comment type="catalytic activity">
    <reaction evidence="1">
        <text>ATP-independent breakage of single-stranded DNA, followed by passage and rejoining.</text>
        <dbReference type="EC" id="5.6.2.1"/>
    </reaction>
</comment>
<evidence type="ECO:0000256" key="2">
    <source>
        <dbReference type="ARBA" id="ARBA00009446"/>
    </source>
</evidence>
<dbReference type="InterPro" id="IPR013498">
    <property type="entry name" value="Topo_IA_Znf"/>
</dbReference>
<feature type="domain" description="Toprim" evidence="15">
    <location>
        <begin position="1"/>
        <end position="130"/>
    </location>
</feature>
<comment type="similarity">
    <text evidence="2">Belongs to the type IA topoisomerase family.</text>
</comment>
<dbReference type="Proteomes" id="UP000251647">
    <property type="component" value="Unassembled WGS sequence"/>
</dbReference>
<dbReference type="OrthoDB" id="9803554at2"/>
<dbReference type="GO" id="GO:0003917">
    <property type="term" value="F:DNA topoisomerase type I (single strand cut, ATP-independent) activity"/>
    <property type="evidence" value="ECO:0007669"/>
    <property type="project" value="UniProtKB-EC"/>
</dbReference>
<dbReference type="Pfam" id="PF01131">
    <property type="entry name" value="Topoisom_bac"/>
    <property type="match status" value="1"/>
</dbReference>
<dbReference type="Gene3D" id="3.30.65.10">
    <property type="entry name" value="Bacterial Topoisomerase I, domain 1"/>
    <property type="match status" value="2"/>
</dbReference>
<dbReference type="GO" id="GO:0006310">
    <property type="term" value="P:DNA recombination"/>
    <property type="evidence" value="ECO:0007669"/>
    <property type="project" value="TreeGrafter"/>
</dbReference>
<protein>
    <recommendedName>
        <fullName evidence="3">DNA topoisomerase</fullName>
        <ecNumber evidence="3">5.6.2.1</ecNumber>
    </recommendedName>
    <alternativeName>
        <fullName evidence="14">Omega-protein</fullName>
    </alternativeName>
    <alternativeName>
        <fullName evidence="13">Relaxing enzyme</fullName>
    </alternativeName>
    <alternativeName>
        <fullName evidence="11">Swivelase</fullName>
    </alternativeName>
    <alternativeName>
        <fullName evidence="12">Untwisting enzyme</fullName>
    </alternativeName>
</protein>
<evidence type="ECO:0000256" key="11">
    <source>
        <dbReference type="ARBA" id="ARBA00030003"/>
    </source>
</evidence>
<dbReference type="EC" id="5.6.2.1" evidence="3"/>
<dbReference type="SMART" id="SM00437">
    <property type="entry name" value="TOP1Ac"/>
    <property type="match status" value="1"/>
</dbReference>
<dbReference type="SUPFAM" id="SSF57783">
    <property type="entry name" value="Zinc beta-ribbon"/>
    <property type="match status" value="2"/>
</dbReference>
<evidence type="ECO:0000313" key="17">
    <source>
        <dbReference type="EMBL" id="SPY43708.1"/>
    </source>
</evidence>
<dbReference type="InterPro" id="IPR003601">
    <property type="entry name" value="Topo_IA_2"/>
</dbReference>
<evidence type="ECO:0000256" key="9">
    <source>
        <dbReference type="ARBA" id="ARBA00023125"/>
    </source>
</evidence>
<dbReference type="AlphaFoldDB" id="A0A2T3QCW1"/>
<evidence type="ECO:0000259" key="16">
    <source>
        <dbReference type="PROSITE" id="PS52039"/>
    </source>
</evidence>
<keyword evidence="5" id="KW-0677">Repeat</keyword>
<dbReference type="GO" id="GO:0006281">
    <property type="term" value="P:DNA repair"/>
    <property type="evidence" value="ECO:0007669"/>
    <property type="project" value="TreeGrafter"/>
</dbReference>
<dbReference type="Gene3D" id="2.70.20.10">
    <property type="entry name" value="Topoisomerase I, domain 3"/>
    <property type="match status" value="1"/>
</dbReference>
<dbReference type="InterPro" id="IPR023405">
    <property type="entry name" value="Topo_IA_core_domain"/>
</dbReference>
<name>A0A2T3QCW1_PHODM</name>
<gene>
    <name evidence="17" type="primary">topB_2</name>
    <name evidence="17" type="ORF">NCTC11647_02622</name>
</gene>
<evidence type="ECO:0000259" key="15">
    <source>
        <dbReference type="PROSITE" id="PS50880"/>
    </source>
</evidence>
<dbReference type="Pfam" id="PF01396">
    <property type="entry name" value="Zn_ribbon_Top1"/>
    <property type="match status" value="2"/>
</dbReference>
<evidence type="ECO:0000256" key="13">
    <source>
        <dbReference type="ARBA" id="ARBA00032235"/>
    </source>
</evidence>
<dbReference type="GO" id="GO:0003677">
    <property type="term" value="F:DNA binding"/>
    <property type="evidence" value="ECO:0007669"/>
    <property type="project" value="UniProtKB-KW"/>
</dbReference>
<dbReference type="GO" id="GO:0043597">
    <property type="term" value="C:cytoplasmic replication fork"/>
    <property type="evidence" value="ECO:0007669"/>
    <property type="project" value="TreeGrafter"/>
</dbReference>
<feature type="domain" description="Topo IA-type catalytic" evidence="16">
    <location>
        <begin position="147"/>
        <end position="611"/>
    </location>
</feature>
<evidence type="ECO:0000256" key="12">
    <source>
        <dbReference type="ARBA" id="ARBA00031985"/>
    </source>
</evidence>
<dbReference type="PANTHER" id="PTHR11390:SF21">
    <property type="entry name" value="DNA TOPOISOMERASE 3-ALPHA"/>
    <property type="match status" value="1"/>
</dbReference>
<evidence type="ECO:0000256" key="1">
    <source>
        <dbReference type="ARBA" id="ARBA00000213"/>
    </source>
</evidence>